<accession>A0AA38PEQ6</accession>
<evidence type="ECO:0000259" key="7">
    <source>
        <dbReference type="Pfam" id="PF17996"/>
    </source>
</evidence>
<dbReference type="PANTHER" id="PTHR15549">
    <property type="entry name" value="PAIRED IMMUNOGLOBULIN-LIKE TYPE 2 RECEPTOR"/>
    <property type="match status" value="1"/>
</dbReference>
<evidence type="ECO:0000313" key="9">
    <source>
        <dbReference type="Proteomes" id="UP001163846"/>
    </source>
</evidence>
<dbReference type="GO" id="GO:0071944">
    <property type="term" value="C:cell periphery"/>
    <property type="evidence" value="ECO:0007669"/>
    <property type="project" value="UniProtKB-ARBA"/>
</dbReference>
<comment type="caution">
    <text evidence="8">The sequence shown here is derived from an EMBL/GenBank/DDBJ whole genome shotgun (WGS) entry which is preliminary data.</text>
</comment>
<keyword evidence="9" id="KW-1185">Reference proteome</keyword>
<protein>
    <recommendedName>
        <fullName evidence="7">Carbohydrate esterase 2 N-terminal domain-containing protein</fullName>
    </recommendedName>
</protein>
<dbReference type="AlphaFoldDB" id="A0AA38PEQ6"/>
<sequence>MSTVWFMVDDTDPRFNYSGSWSAVSTGNFIDGYDFDEMSETGPVYNQTLHYTTGNVSVSFRFNGSSYLGVYGTQDGTIGNGQLPEIECTLDGSPTWSFSDEYPEGHTNNNMLACRADSRIGGSSPGEHELVINVTNFANSDWYFDYITYESLVDPALDGEVLQAGNADVIDSSNYSMLTFGAGWTNNEDDTTKTSIPGSNASLKFNGTSVSLYGDLGNVSNTAAYQIDNEEPVTIKLAASSVDNQLLFTAGNLSVGEHTLVVAFNGSESGMPFDISYFYLTSLTTAQQASLVSSTPDASSNTTSSTSHSNTGAIVGAVLGSVAAILLLGLGVMFLLKKRRQTRLQGVTPFEYSDLITTPFRYSDHLSGHKPEAGSLAFSAPNKSHPDMLPLSPLRAGTDASSPHPSSGNDSDQANALANLKLQQRLTVLQEEIARRDRQFAEGSTQQERLFTVHTDSGLRMAGEDAFREVVEVPPGYTPD</sequence>
<evidence type="ECO:0000256" key="1">
    <source>
        <dbReference type="ARBA" id="ARBA00004167"/>
    </source>
</evidence>
<proteinExistence type="predicted"/>
<dbReference type="InterPro" id="IPR040794">
    <property type="entry name" value="CE2_N"/>
</dbReference>
<feature type="domain" description="Carbohydrate esterase 2 N-terminal" evidence="7">
    <location>
        <begin position="188"/>
        <end position="263"/>
    </location>
</feature>
<gene>
    <name evidence="8" type="ORF">F5878DRAFT_6772</name>
</gene>
<evidence type="ECO:0000256" key="6">
    <source>
        <dbReference type="SAM" id="Phobius"/>
    </source>
</evidence>
<organism evidence="8 9">
    <name type="scientific">Lentinula raphanica</name>
    <dbReference type="NCBI Taxonomy" id="153919"/>
    <lineage>
        <taxon>Eukaryota</taxon>
        <taxon>Fungi</taxon>
        <taxon>Dikarya</taxon>
        <taxon>Basidiomycota</taxon>
        <taxon>Agaricomycotina</taxon>
        <taxon>Agaricomycetes</taxon>
        <taxon>Agaricomycetidae</taxon>
        <taxon>Agaricales</taxon>
        <taxon>Marasmiineae</taxon>
        <taxon>Omphalotaceae</taxon>
        <taxon>Lentinula</taxon>
    </lineage>
</organism>
<evidence type="ECO:0000256" key="3">
    <source>
        <dbReference type="ARBA" id="ARBA00022989"/>
    </source>
</evidence>
<evidence type="ECO:0000313" key="8">
    <source>
        <dbReference type="EMBL" id="KAJ3841568.1"/>
    </source>
</evidence>
<dbReference type="GO" id="GO:0016020">
    <property type="term" value="C:membrane"/>
    <property type="evidence" value="ECO:0007669"/>
    <property type="project" value="UniProtKB-SubCell"/>
</dbReference>
<evidence type="ECO:0000256" key="5">
    <source>
        <dbReference type="SAM" id="MobiDB-lite"/>
    </source>
</evidence>
<dbReference type="CDD" id="cd12087">
    <property type="entry name" value="TM_EGFR-like"/>
    <property type="match status" value="1"/>
</dbReference>
<dbReference type="EMBL" id="MU806035">
    <property type="protein sequence ID" value="KAJ3841568.1"/>
    <property type="molecule type" value="Genomic_DNA"/>
</dbReference>
<feature type="region of interest" description="Disordered" evidence="5">
    <location>
        <begin position="379"/>
        <end position="413"/>
    </location>
</feature>
<feature type="transmembrane region" description="Helical" evidence="6">
    <location>
        <begin position="313"/>
        <end position="336"/>
    </location>
</feature>
<feature type="compositionally biased region" description="Polar residues" evidence="5">
    <location>
        <begin position="399"/>
        <end position="413"/>
    </location>
</feature>
<dbReference type="Pfam" id="PF17996">
    <property type="entry name" value="CE2_N"/>
    <property type="match status" value="1"/>
</dbReference>
<reference evidence="8" key="1">
    <citation type="submission" date="2022-08" db="EMBL/GenBank/DDBJ databases">
        <authorList>
            <consortium name="DOE Joint Genome Institute"/>
            <person name="Min B."/>
            <person name="Riley R."/>
            <person name="Sierra-Patev S."/>
            <person name="Naranjo-Ortiz M."/>
            <person name="Looney B."/>
            <person name="Konkel Z."/>
            <person name="Slot J.C."/>
            <person name="Sakamoto Y."/>
            <person name="Steenwyk J.L."/>
            <person name="Rokas A."/>
            <person name="Carro J."/>
            <person name="Camarero S."/>
            <person name="Ferreira P."/>
            <person name="Molpeceres G."/>
            <person name="Ruiz-Duenas F.J."/>
            <person name="Serrano A."/>
            <person name="Henrissat B."/>
            <person name="Drula E."/>
            <person name="Hughes K.W."/>
            <person name="Mata J.L."/>
            <person name="Ishikawa N.K."/>
            <person name="Vargas-Isla R."/>
            <person name="Ushijima S."/>
            <person name="Smith C.A."/>
            <person name="Ahrendt S."/>
            <person name="Andreopoulos W."/>
            <person name="He G."/>
            <person name="Labutti K."/>
            <person name="Lipzen A."/>
            <person name="Ng V."/>
            <person name="Sandor L."/>
            <person name="Barry K."/>
            <person name="Martinez A.T."/>
            <person name="Xiao Y."/>
            <person name="Gibbons J.G."/>
            <person name="Terashima K."/>
            <person name="Hibbett D.S."/>
            <person name="Grigoriev I.V."/>
        </authorList>
    </citation>
    <scope>NUCLEOTIDE SEQUENCE</scope>
    <source>
        <strain evidence="8">TFB9207</strain>
    </source>
</reference>
<dbReference type="Proteomes" id="UP001163846">
    <property type="component" value="Unassembled WGS sequence"/>
</dbReference>
<keyword evidence="2 6" id="KW-0812">Transmembrane</keyword>
<dbReference type="InterPro" id="IPR051694">
    <property type="entry name" value="Immunoregulatory_rcpt-like"/>
</dbReference>
<comment type="subcellular location">
    <subcellularLocation>
        <location evidence="1">Membrane</location>
        <topology evidence="1">Single-pass membrane protein</topology>
    </subcellularLocation>
</comment>
<evidence type="ECO:0000256" key="2">
    <source>
        <dbReference type="ARBA" id="ARBA00022692"/>
    </source>
</evidence>
<dbReference type="Gene3D" id="2.60.120.260">
    <property type="entry name" value="Galactose-binding domain-like"/>
    <property type="match status" value="1"/>
</dbReference>
<evidence type="ECO:0000256" key="4">
    <source>
        <dbReference type="ARBA" id="ARBA00023136"/>
    </source>
</evidence>
<keyword evidence="4 6" id="KW-0472">Membrane</keyword>
<keyword evidence="3 6" id="KW-1133">Transmembrane helix</keyword>
<name>A0AA38PEQ6_9AGAR</name>